<name>A0AAV5K833_9ROSI</name>
<dbReference type="EMBL" id="BPVZ01000054">
    <property type="protein sequence ID" value="GKV20028.1"/>
    <property type="molecule type" value="Genomic_DNA"/>
</dbReference>
<evidence type="ECO:0000313" key="3">
    <source>
        <dbReference type="Proteomes" id="UP001054252"/>
    </source>
</evidence>
<accession>A0AAV5K833</accession>
<dbReference type="AlphaFoldDB" id="A0AAV5K833"/>
<evidence type="ECO:0000256" key="1">
    <source>
        <dbReference type="SAM" id="MobiDB-lite"/>
    </source>
</evidence>
<feature type="compositionally biased region" description="Polar residues" evidence="1">
    <location>
        <begin position="1"/>
        <end position="11"/>
    </location>
</feature>
<feature type="region of interest" description="Disordered" evidence="1">
    <location>
        <begin position="70"/>
        <end position="93"/>
    </location>
</feature>
<keyword evidence="3" id="KW-1185">Reference proteome</keyword>
<dbReference type="Proteomes" id="UP001054252">
    <property type="component" value="Unassembled WGS sequence"/>
</dbReference>
<proteinExistence type="predicted"/>
<sequence length="93" mass="10516">MNQSSKVNSQGKVPFSFENKTGFPMVTNQKSAKEEKYLLQKLPLPPCLSENTKKSFHDIQIPFPPCTFQPSPRSCSRKGLERHDQGDPFFGSL</sequence>
<protein>
    <submittedName>
        <fullName evidence="2">Uncharacterized protein</fullName>
    </submittedName>
</protein>
<reference evidence="2 3" key="1">
    <citation type="journal article" date="2021" name="Commun. Biol.">
        <title>The genome of Shorea leprosula (Dipterocarpaceae) highlights the ecological relevance of drought in aseasonal tropical rainforests.</title>
        <authorList>
            <person name="Ng K.K.S."/>
            <person name="Kobayashi M.J."/>
            <person name="Fawcett J.A."/>
            <person name="Hatakeyama M."/>
            <person name="Paape T."/>
            <person name="Ng C.H."/>
            <person name="Ang C.C."/>
            <person name="Tnah L.H."/>
            <person name="Lee C.T."/>
            <person name="Nishiyama T."/>
            <person name="Sese J."/>
            <person name="O'Brien M.J."/>
            <person name="Copetti D."/>
            <person name="Mohd Noor M.I."/>
            <person name="Ong R.C."/>
            <person name="Putra M."/>
            <person name="Sireger I.Z."/>
            <person name="Indrioko S."/>
            <person name="Kosugi Y."/>
            <person name="Izuno A."/>
            <person name="Isagi Y."/>
            <person name="Lee S.L."/>
            <person name="Shimizu K.K."/>
        </authorList>
    </citation>
    <scope>NUCLEOTIDE SEQUENCE [LARGE SCALE GENOMIC DNA]</scope>
    <source>
        <strain evidence="2">214</strain>
    </source>
</reference>
<evidence type="ECO:0000313" key="2">
    <source>
        <dbReference type="EMBL" id="GKV20028.1"/>
    </source>
</evidence>
<gene>
    <name evidence="2" type="ORF">SLEP1_g30208</name>
</gene>
<comment type="caution">
    <text evidence="2">The sequence shown here is derived from an EMBL/GenBank/DDBJ whole genome shotgun (WGS) entry which is preliminary data.</text>
</comment>
<feature type="region of interest" description="Disordered" evidence="1">
    <location>
        <begin position="1"/>
        <end position="20"/>
    </location>
</feature>
<organism evidence="2 3">
    <name type="scientific">Rubroshorea leprosula</name>
    <dbReference type="NCBI Taxonomy" id="152421"/>
    <lineage>
        <taxon>Eukaryota</taxon>
        <taxon>Viridiplantae</taxon>
        <taxon>Streptophyta</taxon>
        <taxon>Embryophyta</taxon>
        <taxon>Tracheophyta</taxon>
        <taxon>Spermatophyta</taxon>
        <taxon>Magnoliopsida</taxon>
        <taxon>eudicotyledons</taxon>
        <taxon>Gunneridae</taxon>
        <taxon>Pentapetalae</taxon>
        <taxon>rosids</taxon>
        <taxon>malvids</taxon>
        <taxon>Malvales</taxon>
        <taxon>Dipterocarpaceae</taxon>
        <taxon>Rubroshorea</taxon>
    </lineage>
</organism>